<evidence type="ECO:0000259" key="1">
    <source>
        <dbReference type="Pfam" id="PF11682"/>
    </source>
</evidence>
<dbReference type="EMBL" id="JACLAG010000003">
    <property type="protein sequence ID" value="MBC2621087.1"/>
    <property type="molecule type" value="Genomic_DNA"/>
</dbReference>
<dbReference type="InterPro" id="IPR021696">
    <property type="entry name" value="DUF3279"/>
</dbReference>
<evidence type="ECO:0000313" key="3">
    <source>
        <dbReference type="Proteomes" id="UP000548504"/>
    </source>
</evidence>
<evidence type="ECO:0000313" key="2">
    <source>
        <dbReference type="EMBL" id="MBC2621087.1"/>
    </source>
</evidence>
<protein>
    <recommendedName>
        <fullName evidence="1">DUF3279 domain-containing protein</fullName>
    </recommendedName>
</protein>
<proteinExistence type="predicted"/>
<feature type="domain" description="DUF3279" evidence="1">
    <location>
        <begin position="107"/>
        <end position="134"/>
    </location>
</feature>
<accession>A0A7X1BQ75</accession>
<dbReference type="Pfam" id="PF11682">
    <property type="entry name" value="Zn_ribbon_11"/>
    <property type="match status" value="1"/>
</dbReference>
<reference evidence="2 3" key="1">
    <citation type="submission" date="2020-08" db="EMBL/GenBank/DDBJ databases">
        <title>Emergence and comparative genomics analysis of Citrobacter in Fennec fox imported from North Africa to China.</title>
        <authorList>
            <person name="Zheng B."/>
        </authorList>
    </citation>
    <scope>NUCLEOTIDE SEQUENCE [LARGE SCALE GENOMIC DNA]</scope>
    <source>
        <strain evidence="2 3">FF141</strain>
    </source>
</reference>
<comment type="caution">
    <text evidence="2">The sequence shown here is derived from an EMBL/GenBank/DDBJ whole genome shotgun (WGS) entry which is preliminary data.</text>
</comment>
<dbReference type="Proteomes" id="UP000548504">
    <property type="component" value="Unassembled WGS sequence"/>
</dbReference>
<sequence length="135" mass="15438">MMQFKPVEHAITEDGEWVTPEELSLNYRGRLLCDSCHAEVVIEEDRSGNEIFVHSRHNRSERVKNQNCRYAISPSKPPAKTGIGRRGNQPPAGYAALRGPLNTRIGSWRCTRCEHTYYGSKKCPRCGDWVYSITR</sequence>
<gene>
    <name evidence="2" type="ORF">H7I73_15715</name>
</gene>
<organism evidence="2 3">
    <name type="scientific">Citrobacter cronae</name>
    <dbReference type="NCBI Taxonomy" id="1748967"/>
    <lineage>
        <taxon>Bacteria</taxon>
        <taxon>Pseudomonadati</taxon>
        <taxon>Pseudomonadota</taxon>
        <taxon>Gammaproteobacteria</taxon>
        <taxon>Enterobacterales</taxon>
        <taxon>Enterobacteriaceae</taxon>
        <taxon>Citrobacter</taxon>
        <taxon>Citrobacter freundii complex</taxon>
    </lineage>
</organism>
<dbReference type="AlphaFoldDB" id="A0A7X1BQ75"/>
<name>A0A7X1BQ75_9ENTR</name>